<name>A0ABQ2LG40_9PROT</name>
<comment type="subcellular location">
    <subcellularLocation>
        <location evidence="1">Cell membrane</location>
        <topology evidence="1">Multi-pass membrane protein</topology>
    </subcellularLocation>
</comment>
<feature type="transmembrane region" description="Helical" evidence="6">
    <location>
        <begin position="446"/>
        <end position="466"/>
    </location>
</feature>
<evidence type="ECO:0000256" key="4">
    <source>
        <dbReference type="ARBA" id="ARBA00022989"/>
    </source>
</evidence>
<dbReference type="RefSeq" id="WP_188874053.1">
    <property type="nucleotide sequence ID" value="NZ_BMOV01000012.1"/>
</dbReference>
<feature type="transmembrane region" description="Helical" evidence="6">
    <location>
        <begin position="383"/>
        <end position="405"/>
    </location>
</feature>
<evidence type="ECO:0000313" key="8">
    <source>
        <dbReference type="Proteomes" id="UP000602381"/>
    </source>
</evidence>
<dbReference type="Pfam" id="PF01943">
    <property type="entry name" value="Polysacc_synt"/>
    <property type="match status" value="1"/>
</dbReference>
<evidence type="ECO:0008006" key="9">
    <source>
        <dbReference type="Google" id="ProtNLM"/>
    </source>
</evidence>
<evidence type="ECO:0000256" key="6">
    <source>
        <dbReference type="SAM" id="Phobius"/>
    </source>
</evidence>
<evidence type="ECO:0000256" key="2">
    <source>
        <dbReference type="ARBA" id="ARBA00022475"/>
    </source>
</evidence>
<feature type="transmembrane region" description="Helical" evidence="6">
    <location>
        <begin position="411"/>
        <end position="434"/>
    </location>
</feature>
<evidence type="ECO:0000256" key="1">
    <source>
        <dbReference type="ARBA" id="ARBA00004651"/>
    </source>
</evidence>
<keyword evidence="5 6" id="KW-0472">Membrane</keyword>
<feature type="transmembrane region" description="Helical" evidence="6">
    <location>
        <begin position="134"/>
        <end position="158"/>
    </location>
</feature>
<feature type="transmembrane region" description="Helical" evidence="6">
    <location>
        <begin position="354"/>
        <end position="371"/>
    </location>
</feature>
<organism evidence="7 8">
    <name type="scientific">Iodidimonas muriae</name>
    <dbReference type="NCBI Taxonomy" id="261467"/>
    <lineage>
        <taxon>Bacteria</taxon>
        <taxon>Pseudomonadati</taxon>
        <taxon>Pseudomonadota</taxon>
        <taxon>Alphaproteobacteria</taxon>
        <taxon>Iodidimonadales</taxon>
        <taxon>Iodidimonadaceae</taxon>
        <taxon>Iodidimonas</taxon>
    </lineage>
</organism>
<evidence type="ECO:0000256" key="5">
    <source>
        <dbReference type="ARBA" id="ARBA00023136"/>
    </source>
</evidence>
<sequence>MKGEQGSLAAHQSARKEMTRGASLALLARLGALVEAAGFPIFLWLYGSVTFGLFATLYAFVRIASGVTQMGMDVALQRFVPSYDNEVDVLRALLVALVTTLSAGILGALTLIVFAPDIARLINGEGQDITHVVAIIRVYAWTLPLWTSVEVLTACVRARRKFGPEIRIRFFYEQVLRILFAVILAVAGMTAYGLFLAHIVSMAIAAILSMALVSRYFDLKKLPTIGFDPKLAGTMLHYALPMMPATLIQRFFSELPVVLLNVIIPGAAGATAAGLYSIARKLSSVMQVIHNSFDYVIAPLTAFQKGRGGRDAIADMYAYSTRLMIAFGLVLAGGMIGARHALLDLLGPEAKPAAVALVILVLGRLSTFFFGQAPAMVRILASTYWTLANGILGLLAMGALLYFLVDDYGPAGAAIAASAGLIISRGLPLFEVAVLSRLWPYSREMWRPLIAALCASALLFGISLLLKESPAFLQLLVLIASMGLSVLGLLRYGMSAADATALGGLARFARKGLGHK</sequence>
<dbReference type="PANTHER" id="PTHR30250">
    <property type="entry name" value="PST FAMILY PREDICTED COLANIC ACID TRANSPORTER"/>
    <property type="match status" value="1"/>
</dbReference>
<keyword evidence="3 6" id="KW-0812">Transmembrane</keyword>
<proteinExistence type="predicted"/>
<feature type="transmembrane region" description="Helical" evidence="6">
    <location>
        <begin position="170"/>
        <end position="189"/>
    </location>
</feature>
<dbReference type="EMBL" id="BMOV01000012">
    <property type="protein sequence ID" value="GGO16554.1"/>
    <property type="molecule type" value="Genomic_DNA"/>
</dbReference>
<comment type="caution">
    <text evidence="7">The sequence shown here is derived from an EMBL/GenBank/DDBJ whole genome shotgun (WGS) entry which is preliminary data.</text>
</comment>
<accession>A0ABQ2LG40</accession>
<keyword evidence="8" id="KW-1185">Reference proteome</keyword>
<evidence type="ECO:0000256" key="3">
    <source>
        <dbReference type="ARBA" id="ARBA00022692"/>
    </source>
</evidence>
<feature type="transmembrane region" description="Helical" evidence="6">
    <location>
        <begin position="472"/>
        <end position="490"/>
    </location>
</feature>
<evidence type="ECO:0000313" key="7">
    <source>
        <dbReference type="EMBL" id="GGO16554.1"/>
    </source>
</evidence>
<keyword evidence="2" id="KW-1003">Cell membrane</keyword>
<feature type="transmembrane region" description="Helical" evidence="6">
    <location>
        <begin position="89"/>
        <end position="114"/>
    </location>
</feature>
<feature type="transmembrane region" description="Helical" evidence="6">
    <location>
        <begin position="258"/>
        <end position="279"/>
    </location>
</feature>
<feature type="transmembrane region" description="Helical" evidence="6">
    <location>
        <begin position="323"/>
        <end position="342"/>
    </location>
</feature>
<reference evidence="8" key="1">
    <citation type="journal article" date="2019" name="Int. J. Syst. Evol. Microbiol.">
        <title>The Global Catalogue of Microorganisms (GCM) 10K type strain sequencing project: providing services to taxonomists for standard genome sequencing and annotation.</title>
        <authorList>
            <consortium name="The Broad Institute Genomics Platform"/>
            <consortium name="The Broad Institute Genome Sequencing Center for Infectious Disease"/>
            <person name="Wu L."/>
            <person name="Ma J."/>
        </authorList>
    </citation>
    <scope>NUCLEOTIDE SEQUENCE [LARGE SCALE GENOMIC DNA]</scope>
    <source>
        <strain evidence="8">JCM 17843</strain>
    </source>
</reference>
<feature type="transmembrane region" description="Helical" evidence="6">
    <location>
        <begin position="49"/>
        <end position="68"/>
    </location>
</feature>
<protein>
    <recommendedName>
        <fullName evidence="9">Polysaccharide biosynthesis protein</fullName>
    </recommendedName>
</protein>
<gene>
    <name evidence="7" type="ORF">GCM10007972_25780</name>
</gene>
<dbReference type="PANTHER" id="PTHR30250:SF11">
    <property type="entry name" value="O-ANTIGEN TRANSPORTER-RELATED"/>
    <property type="match status" value="1"/>
</dbReference>
<keyword evidence="4 6" id="KW-1133">Transmembrane helix</keyword>
<dbReference type="InterPro" id="IPR050833">
    <property type="entry name" value="Poly_Biosynth_Transport"/>
</dbReference>
<dbReference type="Proteomes" id="UP000602381">
    <property type="component" value="Unassembled WGS sequence"/>
</dbReference>
<dbReference type="InterPro" id="IPR002797">
    <property type="entry name" value="Polysacc_synth"/>
</dbReference>